<sequence>MEEHAAPVNTENVLVPDSAKKPPFNGKESKSEVSEKPALFVEVPDSANKTPLNSTGSKSQVSALAAWFAEISP</sequence>
<dbReference type="EMBL" id="QBIY01013330">
    <property type="protein sequence ID" value="RXN08109.1"/>
    <property type="molecule type" value="Genomic_DNA"/>
</dbReference>
<keyword evidence="3" id="KW-1185">Reference proteome</keyword>
<evidence type="ECO:0000256" key="1">
    <source>
        <dbReference type="SAM" id="MobiDB-lite"/>
    </source>
</evidence>
<feature type="compositionally biased region" description="Polar residues" evidence="1">
    <location>
        <begin position="47"/>
        <end position="59"/>
    </location>
</feature>
<accession>A0A498LIF4</accession>
<name>A0A498LIF4_LABRO</name>
<evidence type="ECO:0000313" key="3">
    <source>
        <dbReference type="Proteomes" id="UP000290572"/>
    </source>
</evidence>
<proteinExistence type="predicted"/>
<organism evidence="2 3">
    <name type="scientific">Labeo rohita</name>
    <name type="common">Indian major carp</name>
    <name type="synonym">Cyprinus rohita</name>
    <dbReference type="NCBI Taxonomy" id="84645"/>
    <lineage>
        <taxon>Eukaryota</taxon>
        <taxon>Metazoa</taxon>
        <taxon>Chordata</taxon>
        <taxon>Craniata</taxon>
        <taxon>Vertebrata</taxon>
        <taxon>Euteleostomi</taxon>
        <taxon>Actinopterygii</taxon>
        <taxon>Neopterygii</taxon>
        <taxon>Teleostei</taxon>
        <taxon>Ostariophysi</taxon>
        <taxon>Cypriniformes</taxon>
        <taxon>Cyprinidae</taxon>
        <taxon>Labeoninae</taxon>
        <taxon>Labeonini</taxon>
        <taxon>Labeo</taxon>
    </lineage>
</organism>
<reference evidence="2 3" key="1">
    <citation type="submission" date="2018-03" db="EMBL/GenBank/DDBJ databases">
        <title>Draft genome sequence of Rohu Carp (Labeo rohita).</title>
        <authorList>
            <person name="Das P."/>
            <person name="Kushwaha B."/>
            <person name="Joshi C.G."/>
            <person name="Kumar D."/>
            <person name="Nagpure N.S."/>
            <person name="Sahoo L."/>
            <person name="Das S.P."/>
            <person name="Bit A."/>
            <person name="Patnaik S."/>
            <person name="Meher P.K."/>
            <person name="Jayasankar P."/>
            <person name="Koringa P.G."/>
            <person name="Patel N.V."/>
            <person name="Hinsu A.T."/>
            <person name="Kumar R."/>
            <person name="Pandey M."/>
            <person name="Agarwal S."/>
            <person name="Srivastava S."/>
            <person name="Singh M."/>
            <person name="Iquebal M.A."/>
            <person name="Jaiswal S."/>
            <person name="Angadi U.B."/>
            <person name="Kumar N."/>
            <person name="Raza M."/>
            <person name="Shah T.M."/>
            <person name="Rai A."/>
            <person name="Jena J.K."/>
        </authorList>
    </citation>
    <scope>NUCLEOTIDE SEQUENCE [LARGE SCALE GENOMIC DNA]</scope>
    <source>
        <strain evidence="2">DASCIFA01</strain>
        <tissue evidence="2">Testis</tissue>
    </source>
</reference>
<gene>
    <name evidence="2" type="ORF">ROHU_032021</name>
</gene>
<dbReference type="Proteomes" id="UP000290572">
    <property type="component" value="Unassembled WGS sequence"/>
</dbReference>
<evidence type="ECO:0000313" key="2">
    <source>
        <dbReference type="EMBL" id="RXN08109.1"/>
    </source>
</evidence>
<feature type="region of interest" description="Disordered" evidence="1">
    <location>
        <begin position="1"/>
        <end position="59"/>
    </location>
</feature>
<dbReference type="AlphaFoldDB" id="A0A498LIF4"/>
<protein>
    <submittedName>
        <fullName evidence="2">Uncharacterized protein</fullName>
    </submittedName>
</protein>
<comment type="caution">
    <text evidence="2">The sequence shown here is derived from an EMBL/GenBank/DDBJ whole genome shotgun (WGS) entry which is preliminary data.</text>
</comment>